<dbReference type="InterPro" id="IPR036397">
    <property type="entry name" value="RNaseH_sf"/>
</dbReference>
<dbReference type="Pfam" id="PF13456">
    <property type="entry name" value="RVT_3"/>
    <property type="match status" value="1"/>
</dbReference>
<dbReference type="SUPFAM" id="SSF56672">
    <property type="entry name" value="DNA/RNA polymerases"/>
    <property type="match status" value="1"/>
</dbReference>
<keyword evidence="1" id="KW-0808">Transferase</keyword>
<dbReference type="GO" id="GO:0003964">
    <property type="term" value="F:RNA-directed DNA polymerase activity"/>
    <property type="evidence" value="ECO:0007669"/>
    <property type="project" value="UniProtKB-KW"/>
</dbReference>
<dbReference type="InterPro" id="IPR041373">
    <property type="entry name" value="RT_RNaseH"/>
</dbReference>
<dbReference type="PANTHER" id="PTHR48475">
    <property type="entry name" value="RIBONUCLEASE H"/>
    <property type="match status" value="1"/>
</dbReference>
<dbReference type="CDD" id="cd01647">
    <property type="entry name" value="RT_LTR"/>
    <property type="match status" value="1"/>
</dbReference>
<keyword evidence="5" id="KW-0378">Hydrolase</keyword>
<evidence type="ECO:0000259" key="8">
    <source>
        <dbReference type="PROSITE" id="PS50174"/>
    </source>
</evidence>
<dbReference type="InterPro" id="IPR000467">
    <property type="entry name" value="G_patch_dom"/>
</dbReference>
<dbReference type="EMBL" id="QJKJ01006990">
    <property type="protein sequence ID" value="RDX84625.1"/>
    <property type="molecule type" value="Genomic_DNA"/>
</dbReference>
<evidence type="ECO:0000256" key="7">
    <source>
        <dbReference type="SAM" id="MobiDB-lite"/>
    </source>
</evidence>
<feature type="domain" description="G-patch" evidence="8">
    <location>
        <begin position="11"/>
        <end position="57"/>
    </location>
</feature>
<sequence length="520" mass="60360">MEQRGSKPSRAAIMVARVLIKGGYQLGRGLGRRLEGIAQPEAIQENLGRARLGYDRTNTKGRPNRRTQKAKKRGQIKPHLYQHFISGGIILLKQNKGESTEAKALAEIERMIKQESPKFQSLTEDLEVINLGGEEEKKEVGKHMPPNLRRSLIELLKDYADGTFYYKVMPFGLKNVGATYQRVMLALFHDMIHKEIEVYVDDMIAKSKTPEQHVEDLWKLFVRLRKYKLRLNPTKRTFGVKSGKLLGFVVNERGIEVDLDKLLHKNQKMEWNPDCQEAFEKIKKYLEDPLVLVPTRYPTLERTCCTLVWATKRLRQYMLANTTWLISKIDPIKYIFEKLALIGRIARWQMTLSEYNIMYMSQKAIKGSTLAEHLSYHPISDYQLILHEFPDEHIMTIVEIELESNEWKMWFDGASNLLGNGIGAVLASPKDQCFPFSARLGFYCINNMVEYEACAMGIMMALEHQVKKLKIFGDSALVIYQLRGEWETRDTKLIPYHNHVKEMIDLFHKITFHHILQEEN</sequence>
<proteinExistence type="predicted"/>
<dbReference type="PROSITE" id="PS50879">
    <property type="entry name" value="RNASE_H_1"/>
    <property type="match status" value="1"/>
</dbReference>
<keyword evidence="6" id="KW-0695">RNA-directed DNA polymerase</keyword>
<gene>
    <name evidence="10" type="primary">pol</name>
    <name evidence="10" type="ORF">CR513_34290</name>
</gene>
<dbReference type="InterPro" id="IPR043128">
    <property type="entry name" value="Rev_trsase/Diguanyl_cyclase"/>
</dbReference>
<feature type="non-terminal residue" evidence="10">
    <location>
        <position position="1"/>
    </location>
</feature>
<evidence type="ECO:0000256" key="1">
    <source>
        <dbReference type="ARBA" id="ARBA00022679"/>
    </source>
</evidence>
<dbReference type="Pfam" id="PF00078">
    <property type="entry name" value="RVT_1"/>
    <property type="match status" value="1"/>
</dbReference>
<feature type="compositionally biased region" description="Basic residues" evidence="7">
    <location>
        <begin position="62"/>
        <end position="75"/>
    </location>
</feature>
<dbReference type="Gene3D" id="3.30.70.270">
    <property type="match status" value="1"/>
</dbReference>
<keyword evidence="3" id="KW-0540">Nuclease</keyword>
<evidence type="ECO:0000256" key="6">
    <source>
        <dbReference type="ARBA" id="ARBA00022918"/>
    </source>
</evidence>
<evidence type="ECO:0000256" key="5">
    <source>
        <dbReference type="ARBA" id="ARBA00022801"/>
    </source>
</evidence>
<dbReference type="InterPro" id="IPR000477">
    <property type="entry name" value="RT_dom"/>
</dbReference>
<organism evidence="10 11">
    <name type="scientific">Mucuna pruriens</name>
    <name type="common">Velvet bean</name>
    <name type="synonym">Dolichos pruriens</name>
    <dbReference type="NCBI Taxonomy" id="157652"/>
    <lineage>
        <taxon>Eukaryota</taxon>
        <taxon>Viridiplantae</taxon>
        <taxon>Streptophyta</taxon>
        <taxon>Embryophyta</taxon>
        <taxon>Tracheophyta</taxon>
        <taxon>Spermatophyta</taxon>
        <taxon>Magnoliopsida</taxon>
        <taxon>eudicotyledons</taxon>
        <taxon>Gunneridae</taxon>
        <taxon>Pentapetalae</taxon>
        <taxon>rosids</taxon>
        <taxon>fabids</taxon>
        <taxon>Fabales</taxon>
        <taxon>Fabaceae</taxon>
        <taxon>Papilionoideae</taxon>
        <taxon>50 kb inversion clade</taxon>
        <taxon>NPAAA clade</taxon>
        <taxon>indigoferoid/millettioid clade</taxon>
        <taxon>Phaseoleae</taxon>
        <taxon>Mucuna</taxon>
    </lineage>
</organism>
<keyword evidence="4" id="KW-0255">Endonuclease</keyword>
<evidence type="ECO:0000256" key="4">
    <source>
        <dbReference type="ARBA" id="ARBA00022759"/>
    </source>
</evidence>
<name>A0A371G242_MUCPR</name>
<keyword evidence="11" id="KW-1185">Reference proteome</keyword>
<reference evidence="10" key="1">
    <citation type="submission" date="2018-05" db="EMBL/GenBank/DDBJ databases">
        <title>Draft genome of Mucuna pruriens seed.</title>
        <authorList>
            <person name="Nnadi N.E."/>
            <person name="Vos R."/>
            <person name="Hasami M.H."/>
            <person name="Devisetty U.K."/>
            <person name="Aguiy J.C."/>
        </authorList>
    </citation>
    <scope>NUCLEOTIDE SEQUENCE [LARGE SCALE GENOMIC DNA]</scope>
    <source>
        <strain evidence="10">JCA_2017</strain>
    </source>
</reference>
<evidence type="ECO:0000313" key="11">
    <source>
        <dbReference type="Proteomes" id="UP000257109"/>
    </source>
</evidence>
<dbReference type="Pfam" id="PF17917">
    <property type="entry name" value="RT_RNaseH"/>
    <property type="match status" value="1"/>
</dbReference>
<dbReference type="InterPro" id="IPR002156">
    <property type="entry name" value="RNaseH_domain"/>
</dbReference>
<dbReference type="PANTHER" id="PTHR48475:SF1">
    <property type="entry name" value="RNASE H TYPE-1 DOMAIN-CONTAINING PROTEIN"/>
    <property type="match status" value="1"/>
</dbReference>
<keyword evidence="2" id="KW-0548">Nucleotidyltransferase</keyword>
<dbReference type="InterPro" id="IPR043502">
    <property type="entry name" value="DNA/RNA_pol_sf"/>
</dbReference>
<dbReference type="CDD" id="cd09279">
    <property type="entry name" value="RNase_HI_like"/>
    <property type="match status" value="1"/>
</dbReference>
<evidence type="ECO:0000259" key="9">
    <source>
        <dbReference type="PROSITE" id="PS50879"/>
    </source>
</evidence>
<accession>A0A371G242</accession>
<dbReference type="AlphaFoldDB" id="A0A371G242"/>
<dbReference type="GO" id="GO:0003676">
    <property type="term" value="F:nucleic acid binding"/>
    <property type="evidence" value="ECO:0007669"/>
    <property type="project" value="InterPro"/>
</dbReference>
<evidence type="ECO:0000256" key="2">
    <source>
        <dbReference type="ARBA" id="ARBA00022695"/>
    </source>
</evidence>
<dbReference type="InterPro" id="IPR012337">
    <property type="entry name" value="RNaseH-like_sf"/>
</dbReference>
<feature type="domain" description="RNase H type-1" evidence="9">
    <location>
        <begin position="403"/>
        <end position="520"/>
    </location>
</feature>
<dbReference type="Proteomes" id="UP000257109">
    <property type="component" value="Unassembled WGS sequence"/>
</dbReference>
<dbReference type="PROSITE" id="PS50174">
    <property type="entry name" value="G_PATCH"/>
    <property type="match status" value="1"/>
</dbReference>
<feature type="region of interest" description="Disordered" evidence="7">
    <location>
        <begin position="54"/>
        <end position="75"/>
    </location>
</feature>
<protein>
    <submittedName>
        <fullName evidence="10">Retrovirus-related Pol polyprotein from transposon 17.6</fullName>
    </submittedName>
</protein>
<dbReference type="SUPFAM" id="SSF53098">
    <property type="entry name" value="Ribonuclease H-like"/>
    <property type="match status" value="1"/>
</dbReference>
<dbReference type="OrthoDB" id="2016287at2759"/>
<dbReference type="GO" id="GO:0004523">
    <property type="term" value="F:RNA-DNA hybrid ribonuclease activity"/>
    <property type="evidence" value="ECO:0007669"/>
    <property type="project" value="InterPro"/>
</dbReference>
<comment type="caution">
    <text evidence="10">The sequence shown here is derived from an EMBL/GenBank/DDBJ whole genome shotgun (WGS) entry which is preliminary data.</text>
</comment>
<evidence type="ECO:0000313" key="10">
    <source>
        <dbReference type="EMBL" id="RDX84625.1"/>
    </source>
</evidence>
<evidence type="ECO:0000256" key="3">
    <source>
        <dbReference type="ARBA" id="ARBA00022722"/>
    </source>
</evidence>
<dbReference type="Gene3D" id="3.30.420.10">
    <property type="entry name" value="Ribonuclease H-like superfamily/Ribonuclease H"/>
    <property type="match status" value="1"/>
</dbReference>